<comment type="caution">
    <text evidence="2">The sequence shown here is derived from an EMBL/GenBank/DDBJ whole genome shotgun (WGS) entry which is preliminary data.</text>
</comment>
<accession>C0GIX9</accession>
<dbReference type="GO" id="GO:0003824">
    <property type="term" value="F:catalytic activity"/>
    <property type="evidence" value="ECO:0007669"/>
    <property type="project" value="InterPro"/>
</dbReference>
<dbReference type="InterPro" id="IPR014214">
    <property type="entry name" value="Dipicolinic_acid_synth_B"/>
</dbReference>
<name>C0GIX9_DETAL</name>
<reference evidence="2 3" key="1">
    <citation type="submission" date="2009-02" db="EMBL/GenBank/DDBJ databases">
        <title>Sequencing of the draft genome and assembly of Dethiobacter alkaliphilus AHT 1.</title>
        <authorList>
            <consortium name="US DOE Joint Genome Institute (JGI-PGF)"/>
            <person name="Lucas S."/>
            <person name="Copeland A."/>
            <person name="Lapidus A."/>
            <person name="Glavina del Rio T."/>
            <person name="Dalin E."/>
            <person name="Tice H."/>
            <person name="Bruce D."/>
            <person name="Goodwin L."/>
            <person name="Pitluck S."/>
            <person name="Larimer F."/>
            <person name="Land M.L."/>
            <person name="Hauser L."/>
            <person name="Muyzer G."/>
        </authorList>
    </citation>
    <scope>NUCLEOTIDE SEQUENCE [LARGE SCALE GENOMIC DNA]</scope>
    <source>
        <strain evidence="2 3">AHT 1</strain>
    </source>
</reference>
<protein>
    <submittedName>
        <fullName evidence="2">Dipicolinic acid synthetase, B subunit</fullName>
    </submittedName>
</protein>
<sequence>MRLKNKKIGFAMTGSHCTLEKMFPQLEKLLAEGAEIYPIISPSVDQTDTRFGDATEWKTRLVKTTGHKIINTISGAEPLGPKSELDAYVIAPCTGNSMAKLANGITDTAVLMGAKAQLRNQKPVIVAISTNDGLGLNAKNIGILLGFKNVYMVPFGQDSPFSKPNSLVAKMDLLLPTILAALEGRQLQPMLINLAEEEFELKR</sequence>
<dbReference type="NCBIfam" id="NF006161">
    <property type="entry name" value="PRK08305.1"/>
    <property type="match status" value="1"/>
</dbReference>
<feature type="domain" description="Flavoprotein" evidence="1">
    <location>
        <begin position="6"/>
        <end position="171"/>
    </location>
</feature>
<proteinExistence type="predicted"/>
<evidence type="ECO:0000313" key="3">
    <source>
        <dbReference type="Proteomes" id="UP000006443"/>
    </source>
</evidence>
<dbReference type="Gene3D" id="3.40.50.1950">
    <property type="entry name" value="Flavin prenyltransferase-like"/>
    <property type="match status" value="1"/>
</dbReference>
<dbReference type="PIRSF" id="PIRSF001390">
    <property type="entry name" value="Dipicolinate_synth_subunit_B"/>
    <property type="match status" value="1"/>
</dbReference>
<dbReference type="InterPro" id="IPR036551">
    <property type="entry name" value="Flavin_trans-like"/>
</dbReference>
<evidence type="ECO:0000259" key="1">
    <source>
        <dbReference type="Pfam" id="PF02441"/>
    </source>
</evidence>
<dbReference type="Proteomes" id="UP000006443">
    <property type="component" value="Unassembled WGS sequence"/>
</dbReference>
<dbReference type="AlphaFoldDB" id="C0GIX9"/>
<dbReference type="STRING" id="555088.DealDRAFT_2438"/>
<dbReference type="InterPro" id="IPR003382">
    <property type="entry name" value="Flavoprotein"/>
</dbReference>
<dbReference type="eggNOG" id="COG0452">
    <property type="taxonomic scope" value="Bacteria"/>
</dbReference>
<dbReference type="SUPFAM" id="SSF52507">
    <property type="entry name" value="Homo-oligomeric flavin-containing Cys decarboxylases, HFCD"/>
    <property type="match status" value="1"/>
</dbReference>
<dbReference type="NCBIfam" id="TIGR02852">
    <property type="entry name" value="spore_dpaB"/>
    <property type="match status" value="1"/>
</dbReference>
<dbReference type="Pfam" id="PF02441">
    <property type="entry name" value="Flavoprotein"/>
    <property type="match status" value="1"/>
</dbReference>
<gene>
    <name evidence="2" type="ORF">DealDRAFT_2438</name>
</gene>
<dbReference type="OrthoDB" id="9792688at2"/>
<dbReference type="EMBL" id="ACJM01000013">
    <property type="protein sequence ID" value="EEG76793.1"/>
    <property type="molecule type" value="Genomic_DNA"/>
</dbReference>
<dbReference type="RefSeq" id="WP_008517814.1">
    <property type="nucleotide sequence ID" value="NZ_ACJM01000013.1"/>
</dbReference>
<keyword evidence="3" id="KW-1185">Reference proteome</keyword>
<evidence type="ECO:0000313" key="2">
    <source>
        <dbReference type="EMBL" id="EEG76793.1"/>
    </source>
</evidence>
<organism evidence="2 3">
    <name type="scientific">Dethiobacter alkaliphilus AHT 1</name>
    <dbReference type="NCBI Taxonomy" id="555088"/>
    <lineage>
        <taxon>Bacteria</taxon>
        <taxon>Bacillati</taxon>
        <taxon>Bacillota</taxon>
        <taxon>Dethiobacteria</taxon>
        <taxon>Dethiobacterales</taxon>
        <taxon>Dethiobacteraceae</taxon>
        <taxon>Dethiobacter</taxon>
    </lineage>
</organism>